<evidence type="ECO:0000259" key="8">
    <source>
        <dbReference type="PROSITE" id="PS51754"/>
    </source>
</evidence>
<feature type="domain" description="OVATE" evidence="8">
    <location>
        <begin position="124"/>
        <end position="193"/>
    </location>
</feature>
<evidence type="ECO:0000256" key="6">
    <source>
        <dbReference type="RuleBase" id="RU367028"/>
    </source>
</evidence>
<comment type="subcellular location">
    <subcellularLocation>
        <location evidence="1 6">Nucleus</location>
    </subcellularLocation>
</comment>
<proteinExistence type="predicted"/>
<feature type="region of interest" description="Disordered" evidence="7">
    <location>
        <begin position="32"/>
        <end position="64"/>
    </location>
</feature>
<dbReference type="AlphaFoldDB" id="A0A328CWT3"/>
<protein>
    <recommendedName>
        <fullName evidence="6">Transcription repressor</fullName>
    </recommendedName>
    <alternativeName>
        <fullName evidence="6">Ovate family protein</fullName>
    </alternativeName>
</protein>
<evidence type="ECO:0000256" key="7">
    <source>
        <dbReference type="SAM" id="MobiDB-lite"/>
    </source>
</evidence>
<organism evidence="9 10">
    <name type="scientific">Cuscuta australis</name>
    <dbReference type="NCBI Taxonomy" id="267555"/>
    <lineage>
        <taxon>Eukaryota</taxon>
        <taxon>Viridiplantae</taxon>
        <taxon>Streptophyta</taxon>
        <taxon>Embryophyta</taxon>
        <taxon>Tracheophyta</taxon>
        <taxon>Spermatophyta</taxon>
        <taxon>Magnoliopsida</taxon>
        <taxon>eudicotyledons</taxon>
        <taxon>Gunneridae</taxon>
        <taxon>Pentapetalae</taxon>
        <taxon>asterids</taxon>
        <taxon>lamiids</taxon>
        <taxon>Solanales</taxon>
        <taxon>Convolvulaceae</taxon>
        <taxon>Cuscuteae</taxon>
        <taxon>Cuscuta</taxon>
        <taxon>Cuscuta subgen. Grammica</taxon>
        <taxon>Cuscuta sect. Cleistogrammica</taxon>
    </lineage>
</organism>
<keyword evidence="4 6" id="KW-0804">Transcription</keyword>
<dbReference type="Pfam" id="PF04844">
    <property type="entry name" value="Ovate"/>
    <property type="match status" value="1"/>
</dbReference>
<dbReference type="InterPro" id="IPR038933">
    <property type="entry name" value="Ovate"/>
</dbReference>
<evidence type="ECO:0000313" key="9">
    <source>
        <dbReference type="EMBL" id="RAL37060.1"/>
    </source>
</evidence>
<name>A0A328CWT3_9ASTE</name>
<dbReference type="GO" id="GO:0045892">
    <property type="term" value="P:negative regulation of DNA-templated transcription"/>
    <property type="evidence" value="ECO:0007669"/>
    <property type="project" value="UniProtKB-UniRule"/>
</dbReference>
<reference evidence="9 10" key="1">
    <citation type="submission" date="2018-06" db="EMBL/GenBank/DDBJ databases">
        <title>The Genome of Cuscuta australis (Dodder) Provides Insight into the Evolution of Plant Parasitism.</title>
        <authorList>
            <person name="Liu H."/>
        </authorList>
    </citation>
    <scope>NUCLEOTIDE SEQUENCE [LARGE SCALE GENOMIC DNA]</scope>
    <source>
        <strain evidence="10">cv. Yunnan</strain>
        <tissue evidence="9">Vines</tissue>
    </source>
</reference>
<dbReference type="NCBIfam" id="TIGR01568">
    <property type="entry name" value="A_thal_3678"/>
    <property type="match status" value="1"/>
</dbReference>
<comment type="function">
    <text evidence="6">Transcriptional repressor that regulates multiple aspects of plant growth and development.</text>
</comment>
<evidence type="ECO:0000256" key="3">
    <source>
        <dbReference type="ARBA" id="ARBA00023015"/>
    </source>
</evidence>
<evidence type="ECO:0000256" key="2">
    <source>
        <dbReference type="ARBA" id="ARBA00022491"/>
    </source>
</evidence>
<keyword evidence="5 6" id="KW-0539">Nucleus</keyword>
<keyword evidence="2 6" id="KW-0678">Repressor</keyword>
<evidence type="ECO:0000256" key="4">
    <source>
        <dbReference type="ARBA" id="ARBA00023163"/>
    </source>
</evidence>
<dbReference type="InterPro" id="IPR006458">
    <property type="entry name" value="Ovate_C"/>
</dbReference>
<comment type="caution">
    <text evidence="9">The sequence shown here is derived from an EMBL/GenBank/DDBJ whole genome shotgun (WGS) entry which is preliminary data.</text>
</comment>
<evidence type="ECO:0000256" key="1">
    <source>
        <dbReference type="ARBA" id="ARBA00004123"/>
    </source>
</evidence>
<keyword evidence="10" id="KW-1185">Reference proteome</keyword>
<dbReference type="Proteomes" id="UP000249390">
    <property type="component" value="Unassembled WGS sequence"/>
</dbReference>
<dbReference type="EMBL" id="NQVE01000217">
    <property type="protein sequence ID" value="RAL37060.1"/>
    <property type="molecule type" value="Genomic_DNA"/>
</dbReference>
<accession>A0A328CWT3</accession>
<feature type="compositionally biased region" description="Polar residues" evidence="7">
    <location>
        <begin position="38"/>
        <end position="49"/>
    </location>
</feature>
<evidence type="ECO:0000256" key="5">
    <source>
        <dbReference type="ARBA" id="ARBA00023242"/>
    </source>
</evidence>
<dbReference type="PANTHER" id="PTHR33057">
    <property type="entry name" value="TRANSCRIPTION REPRESSOR OFP7-RELATED"/>
    <property type="match status" value="1"/>
</dbReference>
<dbReference type="GO" id="GO:0005634">
    <property type="term" value="C:nucleus"/>
    <property type="evidence" value="ECO:0007669"/>
    <property type="project" value="UniProtKB-SubCell"/>
</dbReference>
<dbReference type="PROSITE" id="PS51754">
    <property type="entry name" value="OVATE"/>
    <property type="match status" value="1"/>
</dbReference>
<gene>
    <name evidence="9" type="ORF">DM860_003982</name>
</gene>
<sequence>MGFPSIIFKNRELLLQWRRPACAQATKTLSFRGPAEFSPSSGESRCFTASSEEEGEGGDRSSEEETIIREVVRRSSDRLFFEEPGECATSSLFVQPYVEEAKEKMSEGQVGEEERSPFKEGVVVAMETKDPYRDFKRSMQEMVECYIIDDDDEEGMKLKKWEWLQELLGWYLKMNVDGNHGYILGAFVDLLVELYAKNYCSCDDNSLLLLSRSSYSSALSSSPFSSSLGGGHMEIEEEHAYMHVL</sequence>
<keyword evidence="3 6" id="KW-0805">Transcription regulation</keyword>
<dbReference type="PANTHER" id="PTHR33057:SF26">
    <property type="entry name" value="TRANSCRIPTION REPRESSOR OFP13"/>
    <property type="match status" value="1"/>
</dbReference>
<evidence type="ECO:0000313" key="10">
    <source>
        <dbReference type="Proteomes" id="UP000249390"/>
    </source>
</evidence>